<comment type="caution">
    <text evidence="1">The sequence shown here is derived from an EMBL/GenBank/DDBJ whole genome shotgun (WGS) entry which is preliminary data.</text>
</comment>
<protein>
    <submittedName>
        <fullName evidence="1">Uncharacterized protein</fullName>
    </submittedName>
</protein>
<accession>A0ABU2HBB6</accession>
<name>A0ABU2HBB6_9ACTN</name>
<dbReference type="RefSeq" id="WP_310913852.1">
    <property type="nucleotide sequence ID" value="NZ_JAVLVT010000010.1"/>
</dbReference>
<dbReference type="Proteomes" id="UP001250214">
    <property type="component" value="Unassembled WGS sequence"/>
</dbReference>
<organism evidence="1 2">
    <name type="scientific">Lipingzhangella rawalii</name>
    <dbReference type="NCBI Taxonomy" id="2055835"/>
    <lineage>
        <taxon>Bacteria</taxon>
        <taxon>Bacillati</taxon>
        <taxon>Actinomycetota</taxon>
        <taxon>Actinomycetes</taxon>
        <taxon>Streptosporangiales</taxon>
        <taxon>Nocardiopsidaceae</taxon>
        <taxon>Lipingzhangella</taxon>
    </lineage>
</organism>
<evidence type="ECO:0000313" key="2">
    <source>
        <dbReference type="Proteomes" id="UP001250214"/>
    </source>
</evidence>
<sequence>MTTMSNAYAVVRRACTGPGTLTRAAATVMILATVATQHHLSSFNRIQRKDLFFLIPNWRFFAPNPGVYDFHIIYRVRNDGQISGWRGIDMIANRRSLHTLWHPKRRREKAVFDIANGVALVLDKGFDVITRTPDYRLLSNFVAATVRADDINGNIEGYQFALARSAGYESTKDPEIVMVAPYTTLSQ</sequence>
<dbReference type="EMBL" id="JAVLVT010000010">
    <property type="protein sequence ID" value="MDS1272282.1"/>
    <property type="molecule type" value="Genomic_DNA"/>
</dbReference>
<proteinExistence type="predicted"/>
<evidence type="ECO:0000313" key="1">
    <source>
        <dbReference type="EMBL" id="MDS1272282.1"/>
    </source>
</evidence>
<reference evidence="2" key="1">
    <citation type="submission" date="2023-07" db="EMBL/GenBank/DDBJ databases">
        <title>Novel species in the genus Lipingzhangella isolated from Sambhar Salt Lake.</title>
        <authorList>
            <person name="Jiya N."/>
            <person name="Kajale S."/>
            <person name="Sharma A."/>
        </authorList>
    </citation>
    <scope>NUCLEOTIDE SEQUENCE [LARGE SCALE GENOMIC DNA]</scope>
    <source>
        <strain evidence="2">LS1_29</strain>
    </source>
</reference>
<keyword evidence="2" id="KW-1185">Reference proteome</keyword>
<gene>
    <name evidence="1" type="ORF">RIF23_18490</name>
</gene>